<name>A0A131Z731_RHIAP</name>
<dbReference type="EMBL" id="GEDV01001759">
    <property type="protein sequence ID" value="JAP86798.1"/>
    <property type="molecule type" value="Transcribed_RNA"/>
</dbReference>
<evidence type="ECO:0000256" key="3">
    <source>
        <dbReference type="ARBA" id="ARBA00022729"/>
    </source>
</evidence>
<evidence type="ECO:0000256" key="4">
    <source>
        <dbReference type="ARBA" id="ARBA00023157"/>
    </source>
</evidence>
<proteinExistence type="predicted"/>
<evidence type="ECO:0000256" key="1">
    <source>
        <dbReference type="ARBA" id="ARBA00004613"/>
    </source>
</evidence>
<dbReference type="PROSITE" id="PS50279">
    <property type="entry name" value="BPTI_KUNITZ_2"/>
    <property type="match status" value="3"/>
</dbReference>
<dbReference type="InterPro" id="IPR036880">
    <property type="entry name" value="Kunitz_BPTI_sf"/>
</dbReference>
<dbReference type="GO" id="GO:0005615">
    <property type="term" value="C:extracellular space"/>
    <property type="evidence" value="ECO:0007669"/>
    <property type="project" value="TreeGrafter"/>
</dbReference>
<comment type="subcellular location">
    <subcellularLocation>
        <location evidence="1">Secreted</location>
    </subcellularLocation>
</comment>
<dbReference type="GO" id="GO:0050431">
    <property type="term" value="F:transforming growth factor beta binding"/>
    <property type="evidence" value="ECO:0007669"/>
    <property type="project" value="TreeGrafter"/>
</dbReference>
<feature type="compositionally biased region" description="Polar residues" evidence="5">
    <location>
        <begin position="285"/>
        <end position="297"/>
    </location>
</feature>
<feature type="domain" description="BPTI/Kunitz inhibitor" evidence="6">
    <location>
        <begin position="173"/>
        <end position="223"/>
    </location>
</feature>
<feature type="domain" description="BPTI/Kunitz inhibitor" evidence="6">
    <location>
        <begin position="113"/>
        <end position="163"/>
    </location>
</feature>
<dbReference type="Gene3D" id="4.10.410.10">
    <property type="entry name" value="Pancreatic trypsin inhibitor Kunitz domain"/>
    <property type="match status" value="3"/>
</dbReference>
<dbReference type="SUPFAM" id="SSF57362">
    <property type="entry name" value="BPTI-like"/>
    <property type="match status" value="3"/>
</dbReference>
<protein>
    <submittedName>
        <fullName evidence="7">Pancreatic trypsin inhibitor</fullName>
    </submittedName>
</protein>
<organism evidence="7">
    <name type="scientific">Rhipicephalus appendiculatus</name>
    <name type="common">Brown ear tick</name>
    <dbReference type="NCBI Taxonomy" id="34631"/>
    <lineage>
        <taxon>Eukaryota</taxon>
        <taxon>Metazoa</taxon>
        <taxon>Ecdysozoa</taxon>
        <taxon>Arthropoda</taxon>
        <taxon>Chelicerata</taxon>
        <taxon>Arachnida</taxon>
        <taxon>Acari</taxon>
        <taxon>Parasitiformes</taxon>
        <taxon>Ixodida</taxon>
        <taxon>Ixodoidea</taxon>
        <taxon>Ixodidae</taxon>
        <taxon>Rhipicephalinae</taxon>
        <taxon>Rhipicephalus</taxon>
        <taxon>Rhipicephalus</taxon>
    </lineage>
</organism>
<dbReference type="PANTHER" id="PTHR45938:SF11">
    <property type="entry name" value="WAP, KAZAL, IMMUNOGLOBULIN, KUNITZ AND NTR DOMAIN-CONTAINING PROTEIN 2-LIKE"/>
    <property type="match status" value="1"/>
</dbReference>
<evidence type="ECO:0000256" key="5">
    <source>
        <dbReference type="SAM" id="MobiDB-lite"/>
    </source>
</evidence>
<evidence type="ECO:0000259" key="6">
    <source>
        <dbReference type="PROSITE" id="PS50279"/>
    </source>
</evidence>
<feature type="domain" description="BPTI/Kunitz inhibitor" evidence="6">
    <location>
        <begin position="52"/>
        <end position="102"/>
    </location>
</feature>
<dbReference type="GO" id="GO:0004867">
    <property type="term" value="F:serine-type endopeptidase inhibitor activity"/>
    <property type="evidence" value="ECO:0007669"/>
    <property type="project" value="InterPro"/>
</dbReference>
<keyword evidence="2" id="KW-0964">Secreted</keyword>
<dbReference type="SMART" id="SM00131">
    <property type="entry name" value="KU"/>
    <property type="match status" value="3"/>
</dbReference>
<keyword evidence="4" id="KW-1015">Disulfide bond</keyword>
<feature type="compositionally biased region" description="Polar residues" evidence="5">
    <location>
        <begin position="261"/>
        <end position="274"/>
    </location>
</feature>
<evidence type="ECO:0000313" key="7">
    <source>
        <dbReference type="EMBL" id="JAP86798.1"/>
    </source>
</evidence>
<dbReference type="CDD" id="cd00109">
    <property type="entry name" value="Kunitz-type"/>
    <property type="match status" value="2"/>
</dbReference>
<dbReference type="GO" id="GO:0048019">
    <property type="term" value="F:receptor antagonist activity"/>
    <property type="evidence" value="ECO:0007669"/>
    <property type="project" value="TreeGrafter"/>
</dbReference>
<evidence type="ECO:0000256" key="2">
    <source>
        <dbReference type="ARBA" id="ARBA00022525"/>
    </source>
</evidence>
<dbReference type="InterPro" id="IPR002223">
    <property type="entry name" value="Kunitz_BPTI"/>
</dbReference>
<accession>A0A131Z731</accession>
<keyword evidence="3" id="KW-0732">Signal</keyword>
<dbReference type="PANTHER" id="PTHR45938">
    <property type="entry name" value="ACP24A4-RELATED"/>
    <property type="match status" value="1"/>
</dbReference>
<sequence>MTPFWGSVRSCRQAMRPLYIYLFLAFAISSVQGLKLWGKKPQKPQAKSPLFCSKPPFNEKCRPIGLRWYFDSVQKACKPISHGYCSGGQNKFVSLEKCLEVCLPRTKIVYPQCLKPPVMVRCGAPHHAWYFDMITQTCKMFTYTSCSSTSNVFLTELKCQHTCLPKRKPQPLCSQDPVPDRCFLKQKQWFFNFKNNTCMQFPKKRCGKNYNSFVSLKTCMNTCSYYQTTTSCPSCEQKVQNQQPAMGKPATVNSGKPLIPQGQNFPPSPTNQAARPSHPRFSLPGQPSQPLLTRRNQ</sequence>
<reference evidence="7" key="1">
    <citation type="journal article" date="2016" name="Ticks Tick Borne Dis.">
        <title>De novo assembly and annotation of the salivary gland transcriptome of Rhipicephalus appendiculatus male and female ticks during blood feeding.</title>
        <authorList>
            <person name="de Castro M.H."/>
            <person name="de Klerk D."/>
            <person name="Pienaar R."/>
            <person name="Latif A.A."/>
            <person name="Rees D.J."/>
            <person name="Mans B.J."/>
        </authorList>
    </citation>
    <scope>NUCLEOTIDE SEQUENCE</scope>
    <source>
        <tissue evidence="7">Salivary glands</tissue>
    </source>
</reference>
<feature type="region of interest" description="Disordered" evidence="5">
    <location>
        <begin position="246"/>
        <end position="297"/>
    </location>
</feature>
<dbReference type="AlphaFoldDB" id="A0A131Z731"/>
<dbReference type="Pfam" id="PF00014">
    <property type="entry name" value="Kunitz_BPTI"/>
    <property type="match status" value="3"/>
</dbReference>